<dbReference type="Gene3D" id="3.40.630.190">
    <property type="entry name" value="LCP protein"/>
    <property type="match status" value="1"/>
</dbReference>
<evidence type="ECO:0000259" key="4">
    <source>
        <dbReference type="Pfam" id="PF03816"/>
    </source>
</evidence>
<dbReference type="Proteomes" id="UP000479526">
    <property type="component" value="Unassembled WGS sequence"/>
</dbReference>
<dbReference type="InterPro" id="IPR050922">
    <property type="entry name" value="LytR/CpsA/Psr_CW_biosynth"/>
</dbReference>
<organism evidence="5 6">
    <name type="scientific">Herbidospora solisilvae</name>
    <dbReference type="NCBI Taxonomy" id="2696284"/>
    <lineage>
        <taxon>Bacteria</taxon>
        <taxon>Bacillati</taxon>
        <taxon>Actinomycetota</taxon>
        <taxon>Actinomycetes</taxon>
        <taxon>Streptosporangiales</taxon>
        <taxon>Streptosporangiaceae</taxon>
        <taxon>Herbidospora</taxon>
    </lineage>
</organism>
<dbReference type="NCBIfam" id="TIGR00350">
    <property type="entry name" value="lytR_cpsA_psr"/>
    <property type="match status" value="1"/>
</dbReference>
<gene>
    <name evidence="5" type="ORF">GT755_17350</name>
</gene>
<feature type="transmembrane region" description="Helical" evidence="3">
    <location>
        <begin position="94"/>
        <end position="115"/>
    </location>
</feature>
<dbReference type="PANTHER" id="PTHR33392">
    <property type="entry name" value="POLYISOPRENYL-TEICHOIC ACID--PEPTIDOGLYCAN TEICHOIC ACID TRANSFERASE TAGU"/>
    <property type="match status" value="1"/>
</dbReference>
<dbReference type="PANTHER" id="PTHR33392:SF6">
    <property type="entry name" value="POLYISOPRENYL-TEICHOIC ACID--PEPTIDOGLYCAN TEICHOIC ACID TRANSFERASE TAGU"/>
    <property type="match status" value="1"/>
</dbReference>
<proteinExistence type="inferred from homology"/>
<sequence length="424" mass="45701">MRENRSLRRALALTLASTLLWGVAHIWTGRVRTGLALAAVWLTLLSAAVTVLGNAPTLALRRLDLVVAAGVALAVVWAGVIVWSWLVIRPRRTRFGLPLLAVAGLCVLVAAPLGYASRLAYVSNEVVSTVFVADDPAPEVAAPVAADPWAGRERLNILLVGADAAKNRPGARTDSMTVASVDTRTGESVLFSLPRNLQNVPVDGFPAAALLNEVFQWGEDQGRSGADLLKSTVGDILGLDVDYYAMVDMRGFAQIINAMGGVTVTVRHDIVFGAYREGLIKAGTRRLNGTEALWFGRSRTDSDDYQRMGRQKCLLNAVADQADPLKVLRGFERIADATKRYVSTDIPRSLVPDLIDLTPKVKEADITSLQFVPPLIRTGNPDWDLIKEKVAEALGERTRPVAATPAAKPKAKADKPIDLDESCA</sequence>
<name>A0A7C9N7V0_9ACTN</name>
<evidence type="ECO:0000256" key="3">
    <source>
        <dbReference type="SAM" id="Phobius"/>
    </source>
</evidence>
<dbReference type="InterPro" id="IPR004474">
    <property type="entry name" value="LytR_CpsA_psr"/>
</dbReference>
<feature type="transmembrane region" description="Helical" evidence="3">
    <location>
        <begin position="65"/>
        <end position="88"/>
    </location>
</feature>
<accession>A0A7C9N7V0</accession>
<dbReference type="EMBL" id="WXEW01000005">
    <property type="protein sequence ID" value="NAS23453.1"/>
    <property type="molecule type" value="Genomic_DNA"/>
</dbReference>
<keyword evidence="3" id="KW-0812">Transmembrane</keyword>
<keyword evidence="6" id="KW-1185">Reference proteome</keyword>
<feature type="region of interest" description="Disordered" evidence="2">
    <location>
        <begin position="397"/>
        <end position="424"/>
    </location>
</feature>
<keyword evidence="3" id="KW-1133">Transmembrane helix</keyword>
<comment type="caution">
    <text evidence="5">The sequence shown here is derived from an EMBL/GenBank/DDBJ whole genome shotgun (WGS) entry which is preliminary data.</text>
</comment>
<comment type="similarity">
    <text evidence="1">Belongs to the LytR/CpsA/Psr (LCP) family.</text>
</comment>
<evidence type="ECO:0000256" key="2">
    <source>
        <dbReference type="SAM" id="MobiDB-lite"/>
    </source>
</evidence>
<feature type="domain" description="Cell envelope-related transcriptional attenuator" evidence="4">
    <location>
        <begin position="172"/>
        <end position="322"/>
    </location>
</feature>
<evidence type="ECO:0000313" key="5">
    <source>
        <dbReference type="EMBL" id="NAS23453.1"/>
    </source>
</evidence>
<dbReference type="AlphaFoldDB" id="A0A7C9N7V0"/>
<keyword evidence="3" id="KW-0472">Membrane</keyword>
<evidence type="ECO:0000313" key="6">
    <source>
        <dbReference type="Proteomes" id="UP000479526"/>
    </source>
</evidence>
<evidence type="ECO:0000256" key="1">
    <source>
        <dbReference type="ARBA" id="ARBA00006068"/>
    </source>
</evidence>
<protein>
    <submittedName>
        <fullName evidence="5">LytR family transcriptional regulator</fullName>
    </submittedName>
</protein>
<dbReference type="Pfam" id="PF03816">
    <property type="entry name" value="LytR_cpsA_psr"/>
    <property type="match status" value="1"/>
</dbReference>
<feature type="transmembrane region" description="Helical" evidence="3">
    <location>
        <begin position="34"/>
        <end position="53"/>
    </location>
</feature>
<dbReference type="RefSeq" id="WP_161480741.1">
    <property type="nucleotide sequence ID" value="NZ_WXEW01000005.1"/>
</dbReference>
<reference evidence="5 6" key="1">
    <citation type="submission" date="2020-01" db="EMBL/GenBank/DDBJ databases">
        <title>Herbidospora sp. NEAU-GS84 nov., a novel actinomycete isolated from soil.</title>
        <authorList>
            <person name="Han L."/>
        </authorList>
    </citation>
    <scope>NUCLEOTIDE SEQUENCE [LARGE SCALE GENOMIC DNA]</scope>
    <source>
        <strain evidence="5 6">NEAU-GS84</strain>
    </source>
</reference>